<protein>
    <recommendedName>
        <fullName evidence="4">Secreted protein</fullName>
    </recommendedName>
</protein>
<accession>A0ABT3TPZ7</accession>
<dbReference type="EMBL" id="JAPHNL010000034">
    <property type="protein sequence ID" value="MCX3059108.1"/>
    <property type="molecule type" value="Genomic_DNA"/>
</dbReference>
<keyword evidence="3" id="KW-1185">Reference proteome</keyword>
<evidence type="ECO:0000256" key="1">
    <source>
        <dbReference type="SAM" id="MobiDB-lite"/>
    </source>
</evidence>
<proteinExistence type="predicted"/>
<organism evidence="2 3">
    <name type="scientific">Streptomyces beihaiensis</name>
    <dbReference type="NCBI Taxonomy" id="2984495"/>
    <lineage>
        <taxon>Bacteria</taxon>
        <taxon>Bacillati</taxon>
        <taxon>Actinomycetota</taxon>
        <taxon>Actinomycetes</taxon>
        <taxon>Kitasatosporales</taxon>
        <taxon>Streptomycetaceae</taxon>
        <taxon>Streptomyces</taxon>
    </lineage>
</organism>
<feature type="region of interest" description="Disordered" evidence="1">
    <location>
        <begin position="23"/>
        <end position="50"/>
    </location>
</feature>
<name>A0ABT3TPZ7_9ACTN</name>
<dbReference type="Proteomes" id="UP001163064">
    <property type="component" value="Unassembled WGS sequence"/>
</dbReference>
<evidence type="ECO:0008006" key="4">
    <source>
        <dbReference type="Google" id="ProtNLM"/>
    </source>
</evidence>
<gene>
    <name evidence="2" type="ORF">OFY01_04870</name>
</gene>
<dbReference type="RefSeq" id="WP_266596621.1">
    <property type="nucleotide sequence ID" value="NZ_JAPHNL010000034.1"/>
</dbReference>
<sequence>MALAVVGGVGFTATKVNGADRTVSTRSWGDLQQQKQPSAKGKGSDLSRRLLPVPDGYIPGPDIDEFGNDKVITGKEAVARLKASADDLPAREREARRKAIDKLQLKGLAMRSYTATTYDLVIDTQLSQMQNHSAGRRLKDFQSEFLRVLGGYTKGPKIDGYRNADCFMAPRKSSKKLDMMLCSAYEDDLLVSVTAYGPKPLDTKAVADLLARQLDRISSGGGKQI</sequence>
<evidence type="ECO:0000313" key="2">
    <source>
        <dbReference type="EMBL" id="MCX3059108.1"/>
    </source>
</evidence>
<reference evidence="2" key="1">
    <citation type="submission" date="2022-10" db="EMBL/GenBank/DDBJ databases">
        <title>Streptomyces beihaiensis sp. nov., a chitin degrading actinobacterium, isolated from shrimp pond soil.</title>
        <authorList>
            <person name="Xie J."/>
            <person name="Shen N."/>
        </authorList>
    </citation>
    <scope>NUCLEOTIDE SEQUENCE</scope>
    <source>
        <strain evidence="2">GXMU-J5</strain>
    </source>
</reference>
<feature type="compositionally biased region" description="Polar residues" evidence="1">
    <location>
        <begin position="23"/>
        <end position="37"/>
    </location>
</feature>
<comment type="caution">
    <text evidence="2">The sequence shown here is derived from an EMBL/GenBank/DDBJ whole genome shotgun (WGS) entry which is preliminary data.</text>
</comment>
<evidence type="ECO:0000313" key="3">
    <source>
        <dbReference type="Proteomes" id="UP001163064"/>
    </source>
</evidence>